<evidence type="ECO:0000313" key="1">
    <source>
        <dbReference type="EMBL" id="GAI43960.1"/>
    </source>
</evidence>
<comment type="caution">
    <text evidence="1">The sequence shown here is derived from an EMBL/GenBank/DDBJ whole genome shotgun (WGS) entry which is preliminary data.</text>
</comment>
<protein>
    <submittedName>
        <fullName evidence="1">Uncharacterized protein</fullName>
    </submittedName>
</protein>
<reference evidence="1" key="1">
    <citation type="journal article" date="2014" name="Front. Microbiol.">
        <title>High frequency of phylogenetically diverse reductive dehalogenase-homologous genes in deep subseafloor sedimentary metagenomes.</title>
        <authorList>
            <person name="Kawai M."/>
            <person name="Futagami T."/>
            <person name="Toyoda A."/>
            <person name="Takaki Y."/>
            <person name="Nishi S."/>
            <person name="Hori S."/>
            <person name="Arai W."/>
            <person name="Tsubouchi T."/>
            <person name="Morono Y."/>
            <person name="Uchiyama I."/>
            <person name="Ito T."/>
            <person name="Fujiyama A."/>
            <person name="Inagaki F."/>
            <person name="Takami H."/>
        </authorList>
    </citation>
    <scope>NUCLEOTIDE SEQUENCE</scope>
    <source>
        <strain evidence="1">Expedition CK06-06</strain>
    </source>
</reference>
<sequence>NGHAGQPEHFNVIVGLFSQRAHQYDNVTTFDAPEGVLLLVVYLKLGLARIGPDHLPDTPGNHRGLTLAGSYDPSLVWRLSSLVFVKYMELNNRFTVTYRLGWFADEGTH</sequence>
<proteinExistence type="predicted"/>
<gene>
    <name evidence="1" type="ORF">S06H3_43110</name>
</gene>
<name>X1PYN9_9ZZZZ</name>
<dbReference type="EMBL" id="BARV01026705">
    <property type="protein sequence ID" value="GAI43960.1"/>
    <property type="molecule type" value="Genomic_DNA"/>
</dbReference>
<organism evidence="1">
    <name type="scientific">marine sediment metagenome</name>
    <dbReference type="NCBI Taxonomy" id="412755"/>
    <lineage>
        <taxon>unclassified sequences</taxon>
        <taxon>metagenomes</taxon>
        <taxon>ecological metagenomes</taxon>
    </lineage>
</organism>
<accession>X1PYN9</accession>
<feature type="non-terminal residue" evidence="1">
    <location>
        <position position="1"/>
    </location>
</feature>
<dbReference type="AlphaFoldDB" id="X1PYN9"/>